<dbReference type="InterPro" id="IPR018244">
    <property type="entry name" value="Allrgn_V5/Tpx1_CS"/>
</dbReference>
<feature type="compositionally biased region" description="Basic and acidic residues" evidence="1">
    <location>
        <begin position="193"/>
        <end position="207"/>
    </location>
</feature>
<evidence type="ECO:0000256" key="2">
    <source>
        <dbReference type="SAM" id="SignalP"/>
    </source>
</evidence>
<feature type="compositionally biased region" description="Polar residues" evidence="1">
    <location>
        <begin position="161"/>
        <end position="170"/>
    </location>
</feature>
<dbReference type="GeneID" id="24110949"/>
<dbReference type="SMART" id="SM00198">
    <property type="entry name" value="SCP"/>
    <property type="match status" value="1"/>
</dbReference>
<organism evidence="4 5">
    <name type="scientific">Pseudozyma hubeiensis (strain SY62)</name>
    <name type="common">Yeast</name>
    <dbReference type="NCBI Taxonomy" id="1305764"/>
    <lineage>
        <taxon>Eukaryota</taxon>
        <taxon>Fungi</taxon>
        <taxon>Dikarya</taxon>
        <taxon>Basidiomycota</taxon>
        <taxon>Ustilaginomycotina</taxon>
        <taxon>Ustilaginomycetes</taxon>
        <taxon>Ustilaginales</taxon>
        <taxon>Ustilaginaceae</taxon>
        <taxon>Pseudozyma</taxon>
    </lineage>
</organism>
<dbReference type="STRING" id="1305764.R9P9L6"/>
<dbReference type="PRINTS" id="PR00837">
    <property type="entry name" value="V5TPXLIKE"/>
</dbReference>
<dbReference type="Pfam" id="PF00188">
    <property type="entry name" value="CAP"/>
    <property type="match status" value="1"/>
</dbReference>
<dbReference type="Proteomes" id="UP000014071">
    <property type="component" value="Unassembled WGS sequence"/>
</dbReference>
<dbReference type="InterPro" id="IPR014044">
    <property type="entry name" value="CAP_dom"/>
</dbReference>
<evidence type="ECO:0000313" key="5">
    <source>
        <dbReference type="Proteomes" id="UP000014071"/>
    </source>
</evidence>
<keyword evidence="2" id="KW-0732">Signal</keyword>
<dbReference type="OrthoDB" id="337038at2759"/>
<accession>R9P9L6</accession>
<dbReference type="PANTHER" id="PTHR10334">
    <property type="entry name" value="CYSTEINE-RICH SECRETORY PROTEIN-RELATED"/>
    <property type="match status" value="1"/>
</dbReference>
<dbReference type="PROSITE" id="PS01009">
    <property type="entry name" value="CRISP_1"/>
    <property type="match status" value="1"/>
</dbReference>
<dbReference type="SUPFAM" id="SSF55797">
    <property type="entry name" value="PR-1-like"/>
    <property type="match status" value="1"/>
</dbReference>
<keyword evidence="5" id="KW-1185">Reference proteome</keyword>
<dbReference type="Gene3D" id="3.40.33.10">
    <property type="entry name" value="CAP"/>
    <property type="match status" value="1"/>
</dbReference>
<feature type="compositionally biased region" description="Low complexity" evidence="1">
    <location>
        <begin position="208"/>
        <end position="227"/>
    </location>
</feature>
<sequence>MFRSVNSLSLALVAFCIFALFTSQRVSARLLPFSAGHSNRGLRRSLLARRASADCANSKRTLTPFVQSQINDLSSTSALHGGQKEERNTVLPDGRQVHVEVNSDRSGTSRSWSWSWSSHSSSSSSSSSHSSTSSSSSNKDTDQTSKSADDGDLLADPQVDQVEQATTKRPSQPFPPVIHTEVTSHSSQRSNSSKHDSSTTTTKDGRVTSHTSNSESSSSSSESSYSQTSTVYNYVVNGNAEKANNAAPFTDAQVHWTRPPPLFQASFSINSAVGHPIARPARADICNRRFPFSDQQHTAIDQDHRFNVPFAEAALVPTSKIALDLHNAERARYGLQPLQWNVELANMASCWADLKAYGHSEDHFAASGENIAVGLGDPCYTDPMEGMKNAVYSFLDEDRNWATNPHMSEDNGHWTQIVWKETQFVGCAVSQRKHFMPESMQEDKASMYVVCEYYPPGNVEGQFEVMVPASVRPMPRLRSSCSINERHGS</sequence>
<name>R9P9L6_PSEHS</name>
<dbReference type="eggNOG" id="KOG3017">
    <property type="taxonomic scope" value="Eukaryota"/>
</dbReference>
<feature type="domain" description="SCP" evidence="3">
    <location>
        <begin position="317"/>
        <end position="461"/>
    </location>
</feature>
<evidence type="ECO:0000259" key="3">
    <source>
        <dbReference type="SMART" id="SM00198"/>
    </source>
</evidence>
<proteinExistence type="predicted"/>
<reference evidence="5" key="1">
    <citation type="journal article" date="2013" name="Genome Announc.">
        <title>Draft genome sequence of the basidiomycetous yeast-like fungus Pseudozyma hubeiensis SY62, which produces an abundant amount of the biosurfactant mannosylerythritol lipids.</title>
        <authorList>
            <person name="Konishi M."/>
            <person name="Hatada Y."/>
            <person name="Horiuchi J."/>
        </authorList>
    </citation>
    <scope>NUCLEOTIDE SEQUENCE [LARGE SCALE GENOMIC DNA]</scope>
    <source>
        <strain evidence="5">SY62</strain>
    </source>
</reference>
<evidence type="ECO:0000256" key="1">
    <source>
        <dbReference type="SAM" id="MobiDB-lite"/>
    </source>
</evidence>
<feature type="signal peptide" evidence="2">
    <location>
        <begin position="1"/>
        <end position="28"/>
    </location>
</feature>
<evidence type="ECO:0000313" key="4">
    <source>
        <dbReference type="EMBL" id="GAC98083.1"/>
    </source>
</evidence>
<dbReference type="InterPro" id="IPR001283">
    <property type="entry name" value="CRISP-related"/>
</dbReference>
<dbReference type="GO" id="GO:0005576">
    <property type="term" value="C:extracellular region"/>
    <property type="evidence" value="ECO:0007669"/>
    <property type="project" value="InterPro"/>
</dbReference>
<gene>
    <name evidence="4" type="ORF">PHSY_005672</name>
</gene>
<feature type="region of interest" description="Disordered" evidence="1">
    <location>
        <begin position="76"/>
        <end position="227"/>
    </location>
</feature>
<dbReference type="RefSeq" id="XP_012191670.1">
    <property type="nucleotide sequence ID" value="XM_012336280.1"/>
</dbReference>
<feature type="compositionally biased region" description="Basic and acidic residues" evidence="1">
    <location>
        <begin position="139"/>
        <end position="149"/>
    </location>
</feature>
<feature type="chain" id="PRO_5004487816" description="SCP domain-containing protein" evidence="2">
    <location>
        <begin position="29"/>
        <end position="489"/>
    </location>
</feature>
<dbReference type="AlphaFoldDB" id="R9P9L6"/>
<dbReference type="HOGENOM" id="CLU_537669_0_0_1"/>
<feature type="compositionally biased region" description="Low complexity" evidence="1">
    <location>
        <begin position="104"/>
        <end position="137"/>
    </location>
</feature>
<protein>
    <recommendedName>
        <fullName evidence="3">SCP domain-containing protein</fullName>
    </recommendedName>
</protein>
<dbReference type="InterPro" id="IPR035940">
    <property type="entry name" value="CAP_sf"/>
</dbReference>
<dbReference type="EMBL" id="DF238815">
    <property type="protein sequence ID" value="GAC98083.1"/>
    <property type="molecule type" value="Genomic_DNA"/>
</dbReference>